<dbReference type="RefSeq" id="WP_121198104.1">
    <property type="nucleotide sequence ID" value="NZ_RBKU01000001.1"/>
</dbReference>
<evidence type="ECO:0000256" key="1">
    <source>
        <dbReference type="ARBA" id="ARBA00022729"/>
    </source>
</evidence>
<keyword evidence="4" id="KW-1185">Reference proteome</keyword>
<evidence type="ECO:0000313" key="4">
    <source>
        <dbReference type="Proteomes" id="UP000268007"/>
    </source>
</evidence>
<accession>A0A495J0M1</accession>
<dbReference type="Pfam" id="PF01497">
    <property type="entry name" value="Peripla_BP_2"/>
    <property type="match status" value="1"/>
</dbReference>
<evidence type="ECO:0000259" key="2">
    <source>
        <dbReference type="PROSITE" id="PS50983"/>
    </source>
</evidence>
<sequence length="275" mass="30960">MSGRTFTDQLGRSITVGREVNGIISLVPSQTELLFDLGVGHQITGVTKFCIHPKLQVKTVTKVGGTKNVDVDLVRSLNPALIIANKEENEQNQIETLARDFPVWISDIYSLPHALQMITVIGAMVDKKSMSLQMIQQIDAGFKKLPQAIAPLKVAYLIWQNPYMVAAKNTFIDDMLHRCGLTNAFDNERYPQVSAQQLQQSRPDVVMLSSEPYPFKQKHLQAIKQICPQSKVILVNGEMFSWYGSRLLKAIAYFEQLIEQLNNSLILKPLHNNLN</sequence>
<reference evidence="3 4" key="1">
    <citation type="submission" date="2018-10" db="EMBL/GenBank/DDBJ databases">
        <title>Genomic Encyclopedia of Archaeal and Bacterial Type Strains, Phase II (KMG-II): from individual species to whole genera.</title>
        <authorList>
            <person name="Goeker M."/>
        </authorList>
    </citation>
    <scope>NUCLEOTIDE SEQUENCE [LARGE SCALE GENOMIC DNA]</scope>
    <source>
        <strain evidence="3 4">DSM 18602</strain>
    </source>
</reference>
<feature type="domain" description="Fe/B12 periplasmic-binding" evidence="2">
    <location>
        <begin position="22"/>
        <end position="265"/>
    </location>
</feature>
<protein>
    <submittedName>
        <fullName evidence="3">ABC-type Fe3+-hydroxamate transport system substrate-binding protein</fullName>
    </submittedName>
</protein>
<proteinExistence type="predicted"/>
<dbReference type="Proteomes" id="UP000268007">
    <property type="component" value="Unassembled WGS sequence"/>
</dbReference>
<dbReference type="PANTHER" id="PTHR30535">
    <property type="entry name" value="VITAMIN B12-BINDING PROTEIN"/>
    <property type="match status" value="1"/>
</dbReference>
<dbReference type="InterPro" id="IPR050902">
    <property type="entry name" value="ABC_Transporter_SBP"/>
</dbReference>
<gene>
    <name evidence="3" type="ORF">BDD43_2693</name>
</gene>
<dbReference type="NCBIfam" id="NF038402">
    <property type="entry name" value="TroA_like"/>
    <property type="match status" value="1"/>
</dbReference>
<dbReference type="PROSITE" id="PS50983">
    <property type="entry name" value="FE_B12_PBP"/>
    <property type="match status" value="1"/>
</dbReference>
<dbReference type="AlphaFoldDB" id="A0A495J0M1"/>
<dbReference type="OrthoDB" id="9816357at2"/>
<dbReference type="InterPro" id="IPR002491">
    <property type="entry name" value="ABC_transptr_periplasmic_BD"/>
</dbReference>
<organism evidence="3 4">
    <name type="scientific">Mucilaginibacter gracilis</name>
    <dbReference type="NCBI Taxonomy" id="423350"/>
    <lineage>
        <taxon>Bacteria</taxon>
        <taxon>Pseudomonadati</taxon>
        <taxon>Bacteroidota</taxon>
        <taxon>Sphingobacteriia</taxon>
        <taxon>Sphingobacteriales</taxon>
        <taxon>Sphingobacteriaceae</taxon>
        <taxon>Mucilaginibacter</taxon>
    </lineage>
</organism>
<dbReference type="EMBL" id="RBKU01000001">
    <property type="protein sequence ID" value="RKR82510.1"/>
    <property type="molecule type" value="Genomic_DNA"/>
</dbReference>
<dbReference type="Gene3D" id="3.40.50.1980">
    <property type="entry name" value="Nitrogenase molybdenum iron protein domain"/>
    <property type="match status" value="2"/>
</dbReference>
<keyword evidence="1" id="KW-0732">Signal</keyword>
<dbReference type="InterPro" id="IPR054828">
    <property type="entry name" value="Vit_B12_bind_prot"/>
</dbReference>
<evidence type="ECO:0000313" key="3">
    <source>
        <dbReference type="EMBL" id="RKR82510.1"/>
    </source>
</evidence>
<dbReference type="PANTHER" id="PTHR30535:SF35">
    <property type="entry name" value="PERIPLASMIC BINDING PROTEIN"/>
    <property type="match status" value="1"/>
</dbReference>
<dbReference type="SUPFAM" id="SSF53807">
    <property type="entry name" value="Helical backbone' metal receptor"/>
    <property type="match status" value="1"/>
</dbReference>
<name>A0A495J0M1_9SPHI</name>
<comment type="caution">
    <text evidence="3">The sequence shown here is derived from an EMBL/GenBank/DDBJ whole genome shotgun (WGS) entry which is preliminary data.</text>
</comment>